<feature type="region of interest" description="Disordered" evidence="6">
    <location>
        <begin position="1043"/>
        <end position="1067"/>
    </location>
</feature>
<dbReference type="GO" id="GO:0043005">
    <property type="term" value="C:neuron projection"/>
    <property type="evidence" value="ECO:0007669"/>
    <property type="project" value="UniProtKB-ARBA"/>
</dbReference>
<feature type="domain" description="Doublecortin" evidence="7">
    <location>
        <begin position="25"/>
        <end position="107"/>
    </location>
</feature>
<dbReference type="PANTHER" id="PTHR23005:SF4">
    <property type="entry name" value="OXYGEN-REGULATED PROTEIN 1"/>
    <property type="match status" value="1"/>
</dbReference>
<evidence type="ECO:0000313" key="8">
    <source>
        <dbReference type="Ensembl" id="ENSOABP00000059990.1"/>
    </source>
</evidence>
<feature type="compositionally biased region" description="Basic and acidic residues" evidence="6">
    <location>
        <begin position="2313"/>
        <end position="2322"/>
    </location>
</feature>
<reference evidence="8" key="3">
    <citation type="submission" date="2025-09" db="UniProtKB">
        <authorList>
            <consortium name="Ensembl"/>
        </authorList>
    </citation>
    <scope>IDENTIFICATION</scope>
</reference>
<keyword evidence="3" id="KW-0963">Cytoplasm</keyword>
<dbReference type="Pfam" id="PF03607">
    <property type="entry name" value="DCX"/>
    <property type="match status" value="2"/>
</dbReference>
<feature type="compositionally biased region" description="Polar residues" evidence="6">
    <location>
        <begin position="1227"/>
        <end position="1242"/>
    </location>
</feature>
<feature type="compositionally biased region" description="Polar residues" evidence="6">
    <location>
        <begin position="1757"/>
        <end position="1772"/>
    </location>
</feature>
<dbReference type="GO" id="GO:0035556">
    <property type="term" value="P:intracellular signal transduction"/>
    <property type="evidence" value="ECO:0007669"/>
    <property type="project" value="InterPro"/>
</dbReference>
<feature type="compositionally biased region" description="Basic and acidic residues" evidence="6">
    <location>
        <begin position="1883"/>
        <end position="1901"/>
    </location>
</feature>
<evidence type="ECO:0000259" key="7">
    <source>
        <dbReference type="PROSITE" id="PS50309"/>
    </source>
</evidence>
<dbReference type="PANTHER" id="PTHR23005">
    <property type="entry name" value="RETINITIS PIGMENTOSA 1 PROTEIN"/>
    <property type="match status" value="1"/>
</dbReference>
<dbReference type="GO" id="GO:0035082">
    <property type="term" value="P:axoneme assembly"/>
    <property type="evidence" value="ECO:0007669"/>
    <property type="project" value="TreeGrafter"/>
</dbReference>
<keyword evidence="4" id="KW-0677">Repeat</keyword>
<feature type="compositionally biased region" description="Basic and acidic residues" evidence="6">
    <location>
        <begin position="1714"/>
        <end position="1740"/>
    </location>
</feature>
<feature type="compositionally biased region" description="Polar residues" evidence="6">
    <location>
        <begin position="878"/>
        <end position="890"/>
    </location>
</feature>
<reference evidence="9" key="1">
    <citation type="submission" date="2020-03" db="EMBL/GenBank/DDBJ databases">
        <title>Evolution of repeat sequences and sex chromosomes of tilapia species revealed by chromosome-level genomes.</title>
        <authorList>
            <person name="Xu L."/>
            <person name="Tao W."/>
            <person name="Wang D."/>
            <person name="Zhou Q."/>
        </authorList>
    </citation>
    <scope>NUCLEOTIDE SEQUENCE [LARGE SCALE GENOMIC DNA]</scope>
    <source>
        <strain evidence="9">Israel</strain>
    </source>
</reference>
<dbReference type="Ensembl" id="ENSOABT00000066835.1">
    <property type="protein sequence ID" value="ENSOABP00000059990.1"/>
    <property type="gene ID" value="ENSOABG00000027307.1"/>
</dbReference>
<feature type="compositionally biased region" description="Basic and acidic residues" evidence="6">
    <location>
        <begin position="1123"/>
        <end position="1133"/>
    </location>
</feature>
<feature type="region of interest" description="Disordered" evidence="6">
    <location>
        <begin position="2096"/>
        <end position="2165"/>
    </location>
</feature>
<evidence type="ECO:0000256" key="6">
    <source>
        <dbReference type="SAM" id="MobiDB-lite"/>
    </source>
</evidence>
<feature type="compositionally biased region" description="Polar residues" evidence="6">
    <location>
        <begin position="2098"/>
        <end position="2113"/>
    </location>
</feature>
<feature type="compositionally biased region" description="Basic and acidic residues" evidence="6">
    <location>
        <begin position="1557"/>
        <end position="1570"/>
    </location>
</feature>
<feature type="region of interest" description="Disordered" evidence="6">
    <location>
        <begin position="543"/>
        <end position="565"/>
    </location>
</feature>
<dbReference type="SMART" id="SM00537">
    <property type="entry name" value="DCX"/>
    <property type="match status" value="2"/>
</dbReference>
<feature type="region of interest" description="Disordered" evidence="6">
    <location>
        <begin position="376"/>
        <end position="430"/>
    </location>
</feature>
<feature type="domain" description="Doublecortin" evidence="7">
    <location>
        <begin position="152"/>
        <end position="227"/>
    </location>
</feature>
<feature type="region of interest" description="Disordered" evidence="6">
    <location>
        <begin position="1438"/>
        <end position="1463"/>
    </location>
</feature>
<dbReference type="GO" id="GO:0005930">
    <property type="term" value="C:axoneme"/>
    <property type="evidence" value="ECO:0007669"/>
    <property type="project" value="TreeGrafter"/>
</dbReference>
<feature type="compositionally biased region" description="Polar residues" evidence="6">
    <location>
        <begin position="543"/>
        <end position="559"/>
    </location>
</feature>
<evidence type="ECO:0000256" key="3">
    <source>
        <dbReference type="ARBA" id="ARBA00022490"/>
    </source>
</evidence>
<feature type="compositionally biased region" description="Basic and acidic residues" evidence="6">
    <location>
        <begin position="1924"/>
        <end position="1945"/>
    </location>
</feature>
<evidence type="ECO:0000256" key="4">
    <source>
        <dbReference type="ARBA" id="ARBA00022737"/>
    </source>
</evidence>
<feature type="compositionally biased region" description="Basic and acidic residues" evidence="6">
    <location>
        <begin position="701"/>
        <end position="711"/>
    </location>
</feature>
<feature type="compositionally biased region" description="Polar residues" evidence="6">
    <location>
        <begin position="1089"/>
        <end position="1121"/>
    </location>
</feature>
<feature type="compositionally biased region" description="Basic and acidic residues" evidence="6">
    <location>
        <begin position="1606"/>
        <end position="1639"/>
    </location>
</feature>
<feature type="compositionally biased region" description="Basic and acidic residues" evidence="6">
    <location>
        <begin position="1153"/>
        <end position="1163"/>
    </location>
</feature>
<feature type="region of interest" description="Disordered" evidence="6">
    <location>
        <begin position="857"/>
        <end position="905"/>
    </location>
</feature>
<keyword evidence="5" id="KW-0966">Cell projection</keyword>
<evidence type="ECO:0000313" key="9">
    <source>
        <dbReference type="Proteomes" id="UP000472276"/>
    </source>
</evidence>
<feature type="region of interest" description="Disordered" evidence="6">
    <location>
        <begin position="672"/>
        <end position="713"/>
    </location>
</feature>
<accession>A0AAZ1WX51</accession>
<feature type="region of interest" description="Disordered" evidence="6">
    <location>
        <begin position="1089"/>
        <end position="1259"/>
    </location>
</feature>
<dbReference type="InterPro" id="IPR036572">
    <property type="entry name" value="Doublecortin_dom_sf"/>
</dbReference>
<feature type="region of interest" description="Disordered" evidence="6">
    <location>
        <begin position="973"/>
        <end position="1007"/>
    </location>
</feature>
<dbReference type="FunFam" id="3.10.20.230:FF:000006">
    <property type="entry name" value="Oxygen-regulated protein 1"/>
    <property type="match status" value="1"/>
</dbReference>
<reference evidence="8" key="2">
    <citation type="submission" date="2025-08" db="UniProtKB">
        <authorList>
            <consortium name="Ensembl"/>
        </authorList>
    </citation>
    <scope>IDENTIFICATION</scope>
</reference>
<proteinExistence type="predicted"/>
<dbReference type="GO" id="GO:0042461">
    <property type="term" value="P:photoreceptor cell development"/>
    <property type="evidence" value="ECO:0007669"/>
    <property type="project" value="TreeGrafter"/>
</dbReference>
<gene>
    <name evidence="8" type="primary">RP1</name>
</gene>
<name>A0AAZ1WX51_OREAU</name>
<feature type="compositionally biased region" description="Basic and acidic residues" evidence="6">
    <location>
        <begin position="2131"/>
        <end position="2160"/>
    </location>
</feature>
<protein>
    <recommendedName>
        <fullName evidence="7">Doublecortin domain-containing protein</fullName>
    </recommendedName>
</protein>
<evidence type="ECO:0000256" key="5">
    <source>
        <dbReference type="ARBA" id="ARBA00023273"/>
    </source>
</evidence>
<evidence type="ECO:0000256" key="1">
    <source>
        <dbReference type="ARBA" id="ARBA00004316"/>
    </source>
</evidence>
<feature type="compositionally biased region" description="Polar residues" evidence="6">
    <location>
        <begin position="2299"/>
        <end position="2311"/>
    </location>
</feature>
<keyword evidence="9" id="KW-1185">Reference proteome</keyword>
<feature type="region of interest" description="Disordered" evidence="6">
    <location>
        <begin position="2299"/>
        <end position="2322"/>
    </location>
</feature>
<feature type="region of interest" description="Disordered" evidence="6">
    <location>
        <begin position="1883"/>
        <end position="1974"/>
    </location>
</feature>
<dbReference type="Proteomes" id="UP000472276">
    <property type="component" value="Unassembled WGS sequence"/>
</dbReference>
<dbReference type="Gene3D" id="3.10.20.230">
    <property type="entry name" value="Doublecortin domain"/>
    <property type="match status" value="2"/>
</dbReference>
<dbReference type="GO" id="GO:0060041">
    <property type="term" value="P:retina development in camera-type eye"/>
    <property type="evidence" value="ECO:0007669"/>
    <property type="project" value="TreeGrafter"/>
</dbReference>
<feature type="region of interest" description="Disordered" evidence="6">
    <location>
        <begin position="588"/>
        <end position="651"/>
    </location>
</feature>
<feature type="compositionally biased region" description="Basic residues" evidence="6">
    <location>
        <begin position="672"/>
        <end position="684"/>
    </location>
</feature>
<evidence type="ECO:0000256" key="2">
    <source>
        <dbReference type="ARBA" id="ARBA00004496"/>
    </source>
</evidence>
<organism evidence="8 9">
    <name type="scientific">Oreochromis aureus</name>
    <name type="common">Israeli tilapia</name>
    <name type="synonym">Chromis aureus</name>
    <dbReference type="NCBI Taxonomy" id="47969"/>
    <lineage>
        <taxon>Eukaryota</taxon>
        <taxon>Metazoa</taxon>
        <taxon>Chordata</taxon>
        <taxon>Craniata</taxon>
        <taxon>Vertebrata</taxon>
        <taxon>Euteleostomi</taxon>
        <taxon>Actinopterygii</taxon>
        <taxon>Neopterygii</taxon>
        <taxon>Teleostei</taxon>
        <taxon>Neoteleostei</taxon>
        <taxon>Acanthomorphata</taxon>
        <taxon>Ovalentaria</taxon>
        <taxon>Cichlomorphae</taxon>
        <taxon>Cichliformes</taxon>
        <taxon>Cichlidae</taxon>
        <taxon>African cichlids</taxon>
        <taxon>Pseudocrenilabrinae</taxon>
        <taxon>Oreochromini</taxon>
        <taxon>Oreochromis</taxon>
    </lineage>
</organism>
<dbReference type="InterPro" id="IPR003533">
    <property type="entry name" value="Doublecortin_dom"/>
</dbReference>
<dbReference type="SUPFAM" id="SSF89837">
    <property type="entry name" value="Doublecortin (DC)"/>
    <property type="match status" value="2"/>
</dbReference>
<feature type="compositionally biased region" description="Basic residues" evidence="6">
    <location>
        <begin position="622"/>
        <end position="640"/>
    </location>
</feature>
<feature type="region of interest" description="Disordered" evidence="6">
    <location>
        <begin position="1544"/>
        <end position="1850"/>
    </location>
</feature>
<feature type="compositionally biased region" description="Basic and acidic residues" evidence="6">
    <location>
        <begin position="1678"/>
        <end position="1692"/>
    </location>
</feature>
<feature type="compositionally biased region" description="Acidic residues" evidence="6">
    <location>
        <begin position="1773"/>
        <end position="1785"/>
    </location>
</feature>
<dbReference type="PROSITE" id="PS50309">
    <property type="entry name" value="DC"/>
    <property type="match status" value="2"/>
</dbReference>
<sequence length="2394" mass="264876">PCSSGSGQTFGTSRHPGVIDPILSKRVCFYKSGDPQFSGLRLVINNRTFKTFDALLDSLSKKVPLPFGVRNITTPRGIHAVKSLDELKDGKSYICSDSRKVKPINLALARKKLPPWYHARPVSSRRRTIQQGRFFPGQSIHKQEPVLIRTPKSLLVFRNGDPSVKHTVVLHKKTSPSYEAILEYISELMLFHVVKLHTPDGRRVSLILCSGTVVAVGREPFRPADYSAQKSPSPTWRRTKQMSLKRQKALNRNSCDIRSNPTNSVELESNRILESVAETDGNEAEGQDYMLPSDDNIEKSFQVNQDGSMTVEMKVRLTIKEEEAIHWTTTLTRSSVTNQLNASSLPETEAELDICSPKSNSLDLQSLAATVDTINKDKTQDNNDDDPPSLGNGALSESGKEEEIVKNHSDALSSGRAPTPGYKQISKKQASVESIKSVTEDGIQQGTIGSYSYSEQTGNGTMTEQYCMVKQSSTRPVPKPRRLSSVDVNSKNVSGFKSAEMSEIVQSESSGEEVTETVIHIYEQQTCQDNFLANVCAHTTTTVGRPPTSETGQMSSNNEFESELCRPSTASESISIWKTESMSVKLQNNGVVRGKNRQQQFQKPRKSQTKTHQKDASMAKRASSKPKVVRRPATPRKRQKQNTAEATEAHKKVKAFSSAGYIRRIYGNKMKSSKTLKNLKKRPAQNRDRGVTAKSSEVSDETTRSTVKDSHVQSVLNKSIERVSFDTSQMNVSPNEVSQTRGILTQQTSMHMEKRSENEPYDINGSVLPAFNTSSAVTNEYVESWLQKAHLNHPSHLCEERQNLEAENGKCKEPKNKHDLIDVAEDVKCSEIQMCQTSEPPPESSLATSVKLRVQSFENKSSPPVEKATARQQIVHHSPSTKNTGNQKNQSQKEEINRPVPPSDKISAETLLDSEVENKSSSVRISFQKATPLNTLSMELPLPPPPAESTELSNTEYCMKDASSVNSSPLYRLSSVSSEGTDNNPLPISPTSDKAVSFTDDTTASLSRTPSIKRAPLVSNLSLERKMSVRKASVDKYALNSEATPEKTTSFTQNNTVGGDDICSTPSQRPIKAQLEAGHWSGLTSCPSCGTSVSPPSLTSDERLSSPSISSNDASVPSNSPFKVREMSKETQKETSTPKILVKKPKAKTSPSPERKFQNRPVDKTLSPNIRLQKHAASDGSPSTERKQTNKPKLQKRLSPYSQSLDMVSPPVKHKSGRKLLSKDLSSDNPSEQTTMRQTKTSMLRKNHQTPQLLNSKAEPDKILTSVTLMPLEADQCIEKKETEGEAADQENPMTNMQIIKPFNTANQPSMKPVLEKICYSIKSIRQMTQNKRPSCLEKSNSLPDFSSHVASTFGSSSKALLAFLAVMTLQEGLTNLNRNELNANSVSCAEALKMIDSLREIAGIEDSHRLQTSLSNLQKTASKQLLQSWKGFQELSDRCKSRSSTPNGSEAELLTGENPEQERVAEENIIDEIMDNLDVPEKLKEELASLSLSPKSESDITESSPKDSSKEIADHFFKDKAASVLDSTPDDKVDVDVRSIIKKFRDVKQTQQSGADKSHLMAEEAKDKPTIPATKDNDPPANPTVTEEKWLHSKASILQENEEDLQSHRDTSRENIIKGEVGSKKNFKDSGADDEGQKKNSSASKELAERGSCKQSVISSDAGELKSSGDESETSCEEIKRESIEGEDLSKPDSPSEDEDSKLPSPSYYVELNVREEKSISSLDRENRTKVTCTERSKGDSSAPVCQPSSEKEHPSQTYSMGLTDESTGNSDMDEPSSEEEQPEVDSKKLQVIVEESMSGTEEEPEDMEEKRLCELPDDREQKKRASSSLTALIEEPNEDKVSSEDQDPYIEETYIYDRTNSESAHSNLIENQISEKESLTRYRFNADDDSGNDHNSFEEHADEEEPKVQEEQITSSIEELSYYEKESSSEEEKAHLDRYKGETVTHQAAPALATQSEGTTSEKSVEKVQSEEMISQSVAERVILLEKRVADAEKRKSTTKSSAVRFYSQKEALQDSDDEDLPCESPTAQVTLCTRSAPQSSLSFSYDSSGVITTEPEGSRVRSIREMFLARSATNIQQTRFPIPHTSELAELRAETSVSGGYQSQTSSELSSGEDDSARKSITKGFVRRTIERLYGKKDTNTDEEASERPPSEPKQEKNGQSGVLASFHTARSKAMSELSYFYSTNALDTLSEATRCIAFNAQVGPGDSIPIDNGRWLLRDNTLIRKSVSDPIGINKSFTNTPEGKGAFEDTEEKSPYSLFATKPEPEEDKTKLLSRKCTYFSLPHGSESDICQDELSTASKSSANGDSITEEKDSSEDTKTWAERNGMLPGLTDFKMMGNKVHPVMEPPTEGDVVVVVQPGKGQGAVNRRLPEQDILDVVYNFCGQHCPLL</sequence>
<feature type="compositionally biased region" description="Basic and acidic residues" evidence="6">
    <location>
        <begin position="1810"/>
        <end position="1825"/>
    </location>
</feature>
<feature type="compositionally biased region" description="Polar residues" evidence="6">
    <location>
        <begin position="1043"/>
        <end position="1057"/>
    </location>
</feature>
<comment type="subcellular location">
    <subcellularLocation>
        <location evidence="1">Cell projection</location>
    </subcellularLocation>
    <subcellularLocation>
        <location evidence="2">Cytoplasm</location>
    </subcellularLocation>
</comment>
<feature type="region of interest" description="Disordered" evidence="6">
    <location>
        <begin position="1491"/>
        <end position="1510"/>
    </location>
</feature>
<feature type="compositionally biased region" description="Polar residues" evidence="6">
    <location>
        <begin position="979"/>
        <end position="1007"/>
    </location>
</feature>
<feature type="compositionally biased region" description="Basic and acidic residues" evidence="6">
    <location>
        <begin position="398"/>
        <end position="409"/>
    </location>
</feature>